<geneLocation type="plasmid" evidence="2">
    <name>pSD853_7.9</name>
</geneLocation>
<dbReference type="AlphaFoldDB" id="F5BQR9"/>
<name>F5BQR9_SALDU</name>
<accession>F5BQR9</accession>
<evidence type="ECO:0000256" key="1">
    <source>
        <dbReference type="SAM" id="Phobius"/>
    </source>
</evidence>
<sequence>MNKIPYEIELLIAGIFAVFIVCEIQIYQCLNSILIGKTVLKIEKVAACFRSILSLIENLTQRTICSCVKCCESSKGFSDFLPISHRRKSRVGGQPTSGTNFRCDSENERATSTAGRTSKFAMSIIWCSTLHQR</sequence>
<feature type="transmembrane region" description="Helical" evidence="1">
    <location>
        <begin position="7"/>
        <end position="27"/>
    </location>
</feature>
<evidence type="ECO:0000313" key="2">
    <source>
        <dbReference type="EMBL" id="AEA95699.1"/>
    </source>
</evidence>
<protein>
    <submittedName>
        <fullName evidence="2">Uncharacterized protein</fullName>
    </submittedName>
</protein>
<keyword evidence="1" id="KW-0472">Membrane</keyword>
<proteinExistence type="predicted"/>
<keyword evidence="2" id="KW-0614">Plasmid</keyword>
<gene>
    <name evidence="2" type="ORF">pSD853_7.9_6</name>
</gene>
<organism evidence="2">
    <name type="scientific">Salmonella dublin</name>
    <dbReference type="NCBI Taxonomy" id="98360"/>
    <lineage>
        <taxon>Bacteria</taxon>
        <taxon>Pseudomonadati</taxon>
        <taxon>Pseudomonadota</taxon>
        <taxon>Gammaproteobacteria</taxon>
        <taxon>Enterobacterales</taxon>
        <taxon>Enterobacteriaceae</taxon>
        <taxon>Salmonella</taxon>
    </lineage>
</organism>
<keyword evidence="1" id="KW-1133">Transmembrane helix</keyword>
<dbReference type="EMBL" id="JF267654">
    <property type="protein sequence ID" value="AEA95699.1"/>
    <property type="molecule type" value="Genomic_DNA"/>
</dbReference>
<keyword evidence="1" id="KW-0812">Transmembrane</keyword>
<reference evidence="2" key="1">
    <citation type="journal article" date="2012" name="Food Res. Intern.">
        <title>Sequencing of plasmids from a multi-antimicrobial resistant Salmonella enterica serovar Dublin strain.</title>
        <authorList>
            <person name="Han J."/>
            <person name="Lynne A.M."/>
            <person name="David D.E."/>
            <person name="Nayak R."/>
            <person name="Foley S.L."/>
        </authorList>
    </citation>
    <scope>NUCLEOTIDE SEQUENCE</scope>
    <source>
        <strain evidence="2">853</strain>
        <plasmid evidence="2">pSD853_7.9</plasmid>
    </source>
</reference>